<evidence type="ECO:0000313" key="3">
    <source>
        <dbReference type="Proteomes" id="UP001180556"/>
    </source>
</evidence>
<dbReference type="Proteomes" id="UP001180556">
    <property type="component" value="Unassembled WGS sequence"/>
</dbReference>
<dbReference type="RefSeq" id="WP_311605905.1">
    <property type="nucleotide sequence ID" value="NZ_JAVRFG010000071.1"/>
</dbReference>
<evidence type="ECO:0008006" key="4">
    <source>
        <dbReference type="Google" id="ProtNLM"/>
    </source>
</evidence>
<sequence length="188" mass="21569">MSTSVWIGALAGIVGTATGGALSIWSGRWTHRAQERTARTEQLRSRAAAAAEAALTELVEIHHDFRKARTPDEDEWRHRLRLLHDRIAKVQVLLHSIPDAKLRTRVREDTFYMPLSPPDDRRTGSEKRASIIDLCNDAVVCLGAFLRDEELPERNARVEHIRDLWPEWKHEDDSYFAMWEADDGDSFD</sequence>
<name>A0ABU2WCW6_9ACTN</name>
<keyword evidence="1" id="KW-0472">Membrane</keyword>
<reference evidence="3" key="1">
    <citation type="submission" date="2023-07" db="EMBL/GenBank/DDBJ databases">
        <title>30 novel species of actinomycetes from the DSMZ collection.</title>
        <authorList>
            <person name="Nouioui I."/>
        </authorList>
    </citation>
    <scope>NUCLEOTIDE SEQUENCE [LARGE SCALE GENOMIC DNA]</scope>
    <source>
        <strain evidence="3">DSM 40932</strain>
    </source>
</reference>
<keyword evidence="3" id="KW-1185">Reference proteome</keyword>
<dbReference type="EMBL" id="JAVRFG010000071">
    <property type="protein sequence ID" value="MDT0495129.1"/>
    <property type="molecule type" value="Genomic_DNA"/>
</dbReference>
<evidence type="ECO:0000313" key="2">
    <source>
        <dbReference type="EMBL" id="MDT0495129.1"/>
    </source>
</evidence>
<feature type="transmembrane region" description="Helical" evidence="1">
    <location>
        <begin position="6"/>
        <end position="26"/>
    </location>
</feature>
<evidence type="ECO:0000256" key="1">
    <source>
        <dbReference type="SAM" id="Phobius"/>
    </source>
</evidence>
<organism evidence="2 3">
    <name type="scientific">Streptomyces stephensoniae</name>
    <dbReference type="NCBI Taxonomy" id="3375367"/>
    <lineage>
        <taxon>Bacteria</taxon>
        <taxon>Bacillati</taxon>
        <taxon>Actinomycetota</taxon>
        <taxon>Actinomycetes</taxon>
        <taxon>Kitasatosporales</taxon>
        <taxon>Streptomycetaceae</taxon>
        <taxon>Streptomyces</taxon>
    </lineage>
</organism>
<accession>A0ABU2WCW6</accession>
<keyword evidence="1" id="KW-1133">Transmembrane helix</keyword>
<gene>
    <name evidence="2" type="ORF">RM717_32045</name>
</gene>
<comment type="caution">
    <text evidence="2">The sequence shown here is derived from an EMBL/GenBank/DDBJ whole genome shotgun (WGS) entry which is preliminary data.</text>
</comment>
<protein>
    <recommendedName>
        <fullName evidence="4">Secreted protein</fullName>
    </recommendedName>
</protein>
<keyword evidence="1" id="KW-0812">Transmembrane</keyword>
<proteinExistence type="predicted"/>